<dbReference type="Proteomes" id="UP000283269">
    <property type="component" value="Unassembled WGS sequence"/>
</dbReference>
<comment type="caution">
    <text evidence="9">The sequence shown here is derived from an EMBL/GenBank/DDBJ whole genome shotgun (WGS) entry which is preliminary data.</text>
</comment>
<reference evidence="9 10" key="1">
    <citation type="journal article" date="2018" name="Evol. Lett.">
        <title>Horizontal gene cluster transfer increased hallucinogenic mushroom diversity.</title>
        <authorList>
            <person name="Reynolds H.T."/>
            <person name="Vijayakumar V."/>
            <person name="Gluck-Thaler E."/>
            <person name="Korotkin H.B."/>
            <person name="Matheny P.B."/>
            <person name="Slot J.C."/>
        </authorList>
    </citation>
    <scope>NUCLEOTIDE SEQUENCE [LARGE SCALE GENOMIC DNA]</scope>
    <source>
        <strain evidence="9 10">2631</strain>
    </source>
</reference>
<evidence type="ECO:0000259" key="8">
    <source>
        <dbReference type="Pfam" id="PF10256"/>
    </source>
</evidence>
<feature type="compositionally biased region" description="Low complexity" evidence="7">
    <location>
        <begin position="249"/>
        <end position="259"/>
    </location>
</feature>
<feature type="domain" description="Golgin subfamily A member 7/ERF4" evidence="8">
    <location>
        <begin position="442"/>
        <end position="557"/>
    </location>
</feature>
<evidence type="ECO:0000256" key="5">
    <source>
        <dbReference type="ARBA" id="ARBA00022824"/>
    </source>
</evidence>
<keyword evidence="5" id="KW-0256">Endoplasmic reticulum</keyword>
<evidence type="ECO:0000313" key="9">
    <source>
        <dbReference type="EMBL" id="PPQ90449.1"/>
    </source>
</evidence>
<feature type="region of interest" description="Disordered" evidence="7">
    <location>
        <begin position="365"/>
        <end position="388"/>
    </location>
</feature>
<organism evidence="9 10">
    <name type="scientific">Psilocybe cyanescens</name>
    <dbReference type="NCBI Taxonomy" id="93625"/>
    <lineage>
        <taxon>Eukaryota</taxon>
        <taxon>Fungi</taxon>
        <taxon>Dikarya</taxon>
        <taxon>Basidiomycota</taxon>
        <taxon>Agaricomycotina</taxon>
        <taxon>Agaricomycetes</taxon>
        <taxon>Agaricomycetidae</taxon>
        <taxon>Agaricales</taxon>
        <taxon>Agaricineae</taxon>
        <taxon>Strophariaceae</taxon>
        <taxon>Psilocybe</taxon>
    </lineage>
</organism>
<evidence type="ECO:0000256" key="3">
    <source>
        <dbReference type="ARBA" id="ARBA00011396"/>
    </source>
</evidence>
<gene>
    <name evidence="9" type="ORF">CVT25_014967</name>
</gene>
<protein>
    <recommendedName>
        <fullName evidence="4">Ras modification protein ERF4</fullName>
    </recommendedName>
</protein>
<feature type="compositionally biased region" description="Low complexity" evidence="7">
    <location>
        <begin position="43"/>
        <end position="59"/>
    </location>
</feature>
<sequence length="615" mass="65555">MPEAMLANRSPFSLPNPDPNMNMNMMADGHRDTGDTTATGSLAAASNSITTTTPTPTSPQDNLQSLSPFSGSTTTTTAAPPARGTPPTVEGEASHDSGSARLVLDSAPSSVAVIVKDTLNAESGNCDSKKKALEDMEGMSMQDLKTHTALHAGASTESGGEVEAGVESREVAQGGEDVDVGSTTLAERTLVEGTEEEPRTTRTHVKGLSSSSLSLPPPTAGLGSGSRTHAHAPTQSVDSSRRYRHWEAEAGGSAAGHSHSYSEEQPRTATTLVTWDPLKGTDDGHADGEAEGPGRKVRRDGTQDDTVVVEDDGQDVVDSKGKLLFPDDDEEEPGAHGFPPGSAGAPISAVARRASHLRLDLKPAPASPLPWEQVDPPPDNNSKSIAGYYSPVSSQKFRTLQNSGGPRPLIPKSSYYFGPPAPDSAYGTPPVGQIGVHHPREILRVERDYTGGELIQFAPIYPLELEGRITPTHFLESINAINELLISAHSLRHSLVDNALAIFSLQISKLFVQSHFEKASAEMIRLRALIDDLNTELYNPVGLNILWPQNVAFLYLEIEYYVSVSFILLVTLSSLISFSYSECVVSVFVLFGIFVPMDRATFLGVEALGNQGRGL</sequence>
<keyword evidence="10" id="KW-1185">Reference proteome</keyword>
<dbReference type="PANTHER" id="PTHR13254:SF0">
    <property type="entry name" value="GOLGIN SUBFAMILY A MEMBER 7_ERF4 DOMAIN-CONTAINING PROTEIN"/>
    <property type="match status" value="1"/>
</dbReference>
<dbReference type="GO" id="GO:0031211">
    <property type="term" value="C:endoplasmic reticulum palmitoyltransferase complex"/>
    <property type="evidence" value="ECO:0007669"/>
    <property type="project" value="TreeGrafter"/>
</dbReference>
<dbReference type="InterPro" id="IPR019383">
    <property type="entry name" value="Golgin_A_7/ERF4"/>
</dbReference>
<feature type="region of interest" description="Disordered" evidence="7">
    <location>
        <begin position="153"/>
        <end position="346"/>
    </location>
</feature>
<comment type="subunit">
    <text evidence="3">Interacts with ERF2.</text>
</comment>
<dbReference type="STRING" id="93625.A0A409XI71"/>
<dbReference type="PANTHER" id="PTHR13254">
    <property type="entry name" value="GOLGI AUTOANTIGEN, GOLGIN SUBFAMILY A, 7"/>
    <property type="match status" value="1"/>
</dbReference>
<dbReference type="InParanoid" id="A0A409XI71"/>
<feature type="compositionally biased region" description="Low complexity" evidence="7">
    <location>
        <begin position="153"/>
        <end position="165"/>
    </location>
</feature>
<evidence type="ECO:0000313" key="10">
    <source>
        <dbReference type="Proteomes" id="UP000283269"/>
    </source>
</evidence>
<evidence type="ECO:0000256" key="6">
    <source>
        <dbReference type="ARBA" id="ARBA00023136"/>
    </source>
</evidence>
<dbReference type="InterPro" id="IPR051371">
    <property type="entry name" value="Ras_palmitoyltransferase"/>
</dbReference>
<accession>A0A409XI71</accession>
<dbReference type="GO" id="GO:0006612">
    <property type="term" value="P:protein targeting to membrane"/>
    <property type="evidence" value="ECO:0007669"/>
    <property type="project" value="TreeGrafter"/>
</dbReference>
<dbReference type="AlphaFoldDB" id="A0A409XI71"/>
<evidence type="ECO:0000256" key="4">
    <source>
        <dbReference type="ARBA" id="ARBA00018463"/>
    </source>
</evidence>
<feature type="compositionally biased region" description="Polar residues" evidence="7">
    <location>
        <begin position="60"/>
        <end position="72"/>
    </location>
</feature>
<keyword evidence="6" id="KW-0472">Membrane</keyword>
<dbReference type="Pfam" id="PF10256">
    <property type="entry name" value="Erf4"/>
    <property type="match status" value="1"/>
</dbReference>
<feature type="compositionally biased region" description="Basic and acidic residues" evidence="7">
    <location>
        <begin position="279"/>
        <end position="302"/>
    </location>
</feature>
<dbReference type="EMBL" id="NHYD01001635">
    <property type="protein sequence ID" value="PPQ90449.1"/>
    <property type="molecule type" value="Genomic_DNA"/>
</dbReference>
<dbReference type="GO" id="GO:0005789">
    <property type="term" value="C:endoplasmic reticulum membrane"/>
    <property type="evidence" value="ECO:0007669"/>
    <property type="project" value="UniProtKB-SubCell"/>
</dbReference>
<proteinExistence type="inferred from homology"/>
<feature type="region of interest" description="Disordered" evidence="7">
    <location>
        <begin position="1"/>
        <end position="97"/>
    </location>
</feature>
<evidence type="ECO:0000256" key="2">
    <source>
        <dbReference type="ARBA" id="ARBA00007732"/>
    </source>
</evidence>
<name>A0A409XI71_PSICY</name>
<evidence type="ECO:0000256" key="7">
    <source>
        <dbReference type="SAM" id="MobiDB-lite"/>
    </source>
</evidence>
<feature type="compositionally biased region" description="Basic and acidic residues" evidence="7">
    <location>
        <begin position="239"/>
        <end position="248"/>
    </location>
</feature>
<comment type="similarity">
    <text evidence="2">Belongs to the ERF4 family.</text>
</comment>
<comment type="subcellular location">
    <subcellularLocation>
        <location evidence="1">Endoplasmic reticulum membrane</location>
        <topology evidence="1">Peripheral membrane protein</topology>
    </subcellularLocation>
</comment>
<feature type="compositionally biased region" description="Low complexity" evidence="7">
    <location>
        <begin position="73"/>
        <end position="88"/>
    </location>
</feature>
<dbReference type="OrthoDB" id="2190159at2759"/>
<evidence type="ECO:0000256" key="1">
    <source>
        <dbReference type="ARBA" id="ARBA00004406"/>
    </source>
</evidence>